<accession>A0A8S5LZT8</accession>
<evidence type="ECO:0000313" key="2">
    <source>
        <dbReference type="EMBL" id="DAD75482.1"/>
    </source>
</evidence>
<organism evidence="2">
    <name type="scientific">Siphoviridae sp. ctuvC1</name>
    <dbReference type="NCBI Taxonomy" id="2826507"/>
    <lineage>
        <taxon>Viruses</taxon>
        <taxon>Duplodnaviria</taxon>
        <taxon>Heunggongvirae</taxon>
        <taxon>Uroviricota</taxon>
        <taxon>Caudoviricetes</taxon>
    </lineage>
</organism>
<protein>
    <submittedName>
        <fullName evidence="2">Uncharacterized protein</fullName>
    </submittedName>
</protein>
<reference evidence="2" key="1">
    <citation type="journal article" date="2021" name="Proc. Natl. Acad. Sci. U.S.A.">
        <title>A Catalog of Tens of Thousands of Viruses from Human Metagenomes Reveals Hidden Associations with Chronic Diseases.</title>
        <authorList>
            <person name="Tisza M.J."/>
            <person name="Buck C.B."/>
        </authorList>
    </citation>
    <scope>NUCLEOTIDE SEQUENCE</scope>
    <source>
        <strain evidence="2">CtuvC1</strain>
    </source>
</reference>
<evidence type="ECO:0000256" key="1">
    <source>
        <dbReference type="SAM" id="MobiDB-lite"/>
    </source>
</evidence>
<proteinExistence type="predicted"/>
<dbReference type="EMBL" id="BK014784">
    <property type="protein sequence ID" value="DAD75482.1"/>
    <property type="molecule type" value="Genomic_DNA"/>
</dbReference>
<feature type="region of interest" description="Disordered" evidence="1">
    <location>
        <begin position="112"/>
        <end position="135"/>
    </location>
</feature>
<sequence length="135" mass="14799">MYNTFNGYMQGVQPYGNPYADRLAAMQQNQAIQQRCDVVTVNGENGAQAYPLAPNSSALLLDESQPLVWLVKTDGAGYKTVSAFNITPHEQTQQPTNADLEQRIARLEEIINAQSDTGRNAKTKQRATAAEPATK</sequence>
<name>A0A8S5LZT8_9CAUD</name>